<evidence type="ECO:0000313" key="3">
    <source>
        <dbReference type="EMBL" id="RAG85197.1"/>
    </source>
</evidence>
<dbReference type="Pfam" id="PF18895">
    <property type="entry name" value="T4SS_pilin"/>
    <property type="match status" value="1"/>
</dbReference>
<reference evidence="3 4" key="1">
    <citation type="submission" date="2018-06" db="EMBL/GenBank/DDBJ databases">
        <title>Streptacidiphilus pinicola sp. nov., isolated from pine grove soil.</title>
        <authorList>
            <person name="Roh S.G."/>
            <person name="Park S."/>
            <person name="Kim M.-K."/>
            <person name="Yun B.-R."/>
            <person name="Park J."/>
            <person name="Kim M.J."/>
            <person name="Kim Y.S."/>
            <person name="Kim S.B."/>
        </authorList>
    </citation>
    <scope>NUCLEOTIDE SEQUENCE [LARGE SCALE GENOMIC DNA]</scope>
    <source>
        <strain evidence="3 4">MMS16-CNU450</strain>
    </source>
</reference>
<keyword evidence="1" id="KW-0472">Membrane</keyword>
<sequence length="121" mass="12382">MPRFRFPRPRRPPRALLLAGLSVGCWAVSSPAASAAGIASAVIAVATIDQTISNITNWIVGLLAGLATLFLTIGGVRYLMAGGDPGEVEKAKGALKSAGQGYILAILAPVIVTVLKKMVGA</sequence>
<evidence type="ECO:0000256" key="2">
    <source>
        <dbReference type="SAM" id="SignalP"/>
    </source>
</evidence>
<gene>
    <name evidence="3" type="ORF">DN069_12930</name>
</gene>
<proteinExistence type="predicted"/>
<keyword evidence="1" id="KW-0812">Transmembrane</keyword>
<dbReference type="InterPro" id="IPR043993">
    <property type="entry name" value="T4SS_pilin"/>
</dbReference>
<dbReference type="OrthoDB" id="4566527at2"/>
<keyword evidence="2" id="KW-0732">Signal</keyword>
<protein>
    <recommendedName>
        <fullName evidence="5">Conjugal transfer protein TrbC</fullName>
    </recommendedName>
</protein>
<evidence type="ECO:0000256" key="1">
    <source>
        <dbReference type="SAM" id="Phobius"/>
    </source>
</evidence>
<evidence type="ECO:0008006" key="5">
    <source>
        <dbReference type="Google" id="ProtNLM"/>
    </source>
</evidence>
<accession>A0A2X0IKQ0</accession>
<dbReference type="AlphaFoldDB" id="A0A2X0IKQ0"/>
<dbReference type="EMBL" id="QKYN01000047">
    <property type="protein sequence ID" value="RAG85197.1"/>
    <property type="molecule type" value="Genomic_DNA"/>
</dbReference>
<dbReference type="PROSITE" id="PS51257">
    <property type="entry name" value="PROKAR_LIPOPROTEIN"/>
    <property type="match status" value="1"/>
</dbReference>
<feature type="transmembrane region" description="Helical" evidence="1">
    <location>
        <begin position="60"/>
        <end position="80"/>
    </location>
</feature>
<feature type="signal peptide" evidence="2">
    <location>
        <begin position="1"/>
        <end position="35"/>
    </location>
</feature>
<name>A0A2X0IKQ0_9ACTN</name>
<evidence type="ECO:0000313" key="4">
    <source>
        <dbReference type="Proteomes" id="UP000248889"/>
    </source>
</evidence>
<keyword evidence="4" id="KW-1185">Reference proteome</keyword>
<keyword evidence="1" id="KW-1133">Transmembrane helix</keyword>
<comment type="caution">
    <text evidence="3">The sequence shown here is derived from an EMBL/GenBank/DDBJ whole genome shotgun (WGS) entry which is preliminary data.</text>
</comment>
<dbReference type="Proteomes" id="UP000248889">
    <property type="component" value="Unassembled WGS sequence"/>
</dbReference>
<feature type="chain" id="PRO_5016130623" description="Conjugal transfer protein TrbC" evidence="2">
    <location>
        <begin position="36"/>
        <end position="121"/>
    </location>
</feature>
<organism evidence="3 4">
    <name type="scientific">Streptacidiphilus pinicola</name>
    <dbReference type="NCBI Taxonomy" id="2219663"/>
    <lineage>
        <taxon>Bacteria</taxon>
        <taxon>Bacillati</taxon>
        <taxon>Actinomycetota</taxon>
        <taxon>Actinomycetes</taxon>
        <taxon>Kitasatosporales</taxon>
        <taxon>Streptomycetaceae</taxon>
        <taxon>Streptacidiphilus</taxon>
    </lineage>
</organism>
<feature type="transmembrane region" description="Helical" evidence="1">
    <location>
        <begin position="101"/>
        <end position="119"/>
    </location>
</feature>